<proteinExistence type="predicted"/>
<accession>A0A538SXS0</accession>
<dbReference type="Proteomes" id="UP000317716">
    <property type="component" value="Unassembled WGS sequence"/>
</dbReference>
<name>A0A538SXS0_UNCEI</name>
<dbReference type="EMBL" id="VBOS01000182">
    <property type="protein sequence ID" value="TMQ56171.1"/>
    <property type="molecule type" value="Genomic_DNA"/>
</dbReference>
<evidence type="ECO:0000313" key="1">
    <source>
        <dbReference type="EMBL" id="TMQ56171.1"/>
    </source>
</evidence>
<evidence type="ECO:0000313" key="2">
    <source>
        <dbReference type="Proteomes" id="UP000317716"/>
    </source>
</evidence>
<dbReference type="AlphaFoldDB" id="A0A538SXS0"/>
<protein>
    <submittedName>
        <fullName evidence="1">Uncharacterized protein</fullName>
    </submittedName>
</protein>
<sequence length="136" mass="14610">MGEQFLKPTHTVSVTSDVGYLDFGSKKFGNTTNDFSLFPVQAGLRVYPLVQKKPDSRAQIFGEGSLGFITTRSEVKTGLGSTSNYDYYFGTNAGEGVKLGAGPAKALLFDATYSWVFATGTDPNYLALRGAIMIGK</sequence>
<organism evidence="1 2">
    <name type="scientific">Eiseniibacteriota bacterium</name>
    <dbReference type="NCBI Taxonomy" id="2212470"/>
    <lineage>
        <taxon>Bacteria</taxon>
        <taxon>Candidatus Eiseniibacteriota</taxon>
    </lineage>
</organism>
<comment type="caution">
    <text evidence="1">The sequence shown here is derived from an EMBL/GenBank/DDBJ whole genome shotgun (WGS) entry which is preliminary data.</text>
</comment>
<reference evidence="1 2" key="1">
    <citation type="journal article" date="2019" name="Nat. Microbiol.">
        <title>Mediterranean grassland soil C-N compound turnover is dependent on rainfall and depth, and is mediated by genomically divergent microorganisms.</title>
        <authorList>
            <person name="Diamond S."/>
            <person name="Andeer P.F."/>
            <person name="Li Z."/>
            <person name="Crits-Christoph A."/>
            <person name="Burstein D."/>
            <person name="Anantharaman K."/>
            <person name="Lane K.R."/>
            <person name="Thomas B.C."/>
            <person name="Pan C."/>
            <person name="Northen T.R."/>
            <person name="Banfield J.F."/>
        </authorList>
    </citation>
    <scope>NUCLEOTIDE SEQUENCE [LARGE SCALE GENOMIC DNA]</scope>
    <source>
        <strain evidence="1">WS_2</strain>
    </source>
</reference>
<gene>
    <name evidence="1" type="ORF">E6K72_05560</name>
</gene>